<evidence type="ECO:0000256" key="1">
    <source>
        <dbReference type="SAM" id="Phobius"/>
    </source>
</evidence>
<proteinExistence type="predicted"/>
<feature type="transmembrane region" description="Helical" evidence="1">
    <location>
        <begin position="66"/>
        <end position="90"/>
    </location>
</feature>
<evidence type="ECO:0000313" key="2">
    <source>
        <dbReference type="EMBL" id="CAK9153094.1"/>
    </source>
</evidence>
<keyword evidence="1" id="KW-0472">Membrane</keyword>
<feature type="transmembrane region" description="Helical" evidence="1">
    <location>
        <begin position="97"/>
        <end position="119"/>
    </location>
</feature>
<dbReference type="EMBL" id="CAUOFW020002347">
    <property type="protein sequence ID" value="CAK9153094.1"/>
    <property type="molecule type" value="Genomic_DNA"/>
</dbReference>
<reference evidence="2 3" key="1">
    <citation type="submission" date="2024-02" db="EMBL/GenBank/DDBJ databases">
        <authorList>
            <person name="Vignale AGUSTIN F."/>
            <person name="Sosa J E."/>
            <person name="Modenutti C."/>
        </authorList>
    </citation>
    <scope>NUCLEOTIDE SEQUENCE [LARGE SCALE GENOMIC DNA]</scope>
</reference>
<keyword evidence="3" id="KW-1185">Reference proteome</keyword>
<sequence>MGASTELSSHTSLVVKSVKLILHQDQFGLAIRMMMWRVGPGLYAWLLDWMMMWWVGPGLYAWLLDWFAVLLCFGSCLLFWQTVAVSWAVTKGAGAEFGYIANQLGLNGCCTGLFLIWGFCIRSCLGVQELD</sequence>
<accession>A0ABC8S7E6</accession>
<protein>
    <submittedName>
        <fullName evidence="2">Uncharacterized protein</fullName>
    </submittedName>
</protein>
<gene>
    <name evidence="2" type="ORF">ILEXP_LOCUS21344</name>
</gene>
<dbReference type="Proteomes" id="UP001642360">
    <property type="component" value="Unassembled WGS sequence"/>
</dbReference>
<comment type="caution">
    <text evidence="2">The sequence shown here is derived from an EMBL/GenBank/DDBJ whole genome shotgun (WGS) entry which is preliminary data.</text>
</comment>
<organism evidence="2 3">
    <name type="scientific">Ilex paraguariensis</name>
    <name type="common">yerba mate</name>
    <dbReference type="NCBI Taxonomy" id="185542"/>
    <lineage>
        <taxon>Eukaryota</taxon>
        <taxon>Viridiplantae</taxon>
        <taxon>Streptophyta</taxon>
        <taxon>Embryophyta</taxon>
        <taxon>Tracheophyta</taxon>
        <taxon>Spermatophyta</taxon>
        <taxon>Magnoliopsida</taxon>
        <taxon>eudicotyledons</taxon>
        <taxon>Gunneridae</taxon>
        <taxon>Pentapetalae</taxon>
        <taxon>asterids</taxon>
        <taxon>campanulids</taxon>
        <taxon>Aquifoliales</taxon>
        <taxon>Aquifoliaceae</taxon>
        <taxon>Ilex</taxon>
    </lineage>
</organism>
<keyword evidence="1" id="KW-1133">Transmembrane helix</keyword>
<name>A0ABC8S7E6_9AQUA</name>
<dbReference type="AlphaFoldDB" id="A0ABC8S7E6"/>
<feature type="transmembrane region" description="Helical" evidence="1">
    <location>
        <begin position="42"/>
        <end position="60"/>
    </location>
</feature>
<keyword evidence="1" id="KW-0812">Transmembrane</keyword>
<evidence type="ECO:0000313" key="3">
    <source>
        <dbReference type="Proteomes" id="UP001642360"/>
    </source>
</evidence>